<gene>
    <name evidence="2" type="ORF">AVDCRST_MAG06-1189</name>
</gene>
<accession>A0A6J4NDD8</accession>
<dbReference type="SUPFAM" id="SSF140453">
    <property type="entry name" value="EsxAB dimer-like"/>
    <property type="match status" value="1"/>
</dbReference>
<organism evidence="2">
    <name type="scientific">uncultured Nocardioides sp</name>
    <dbReference type="NCBI Taxonomy" id="198441"/>
    <lineage>
        <taxon>Bacteria</taxon>
        <taxon>Bacillati</taxon>
        <taxon>Actinomycetota</taxon>
        <taxon>Actinomycetes</taxon>
        <taxon>Propionibacteriales</taxon>
        <taxon>Nocardioidaceae</taxon>
        <taxon>Nocardioides</taxon>
        <taxon>environmental samples</taxon>
    </lineage>
</organism>
<dbReference type="InterPro" id="IPR010310">
    <property type="entry name" value="T7SS_ESAT-6-like"/>
</dbReference>
<dbReference type="InterPro" id="IPR036689">
    <property type="entry name" value="ESAT-6-like_sf"/>
</dbReference>
<dbReference type="EMBL" id="CADCUP010000081">
    <property type="protein sequence ID" value="CAA9384715.1"/>
    <property type="molecule type" value="Genomic_DNA"/>
</dbReference>
<evidence type="ECO:0000256" key="1">
    <source>
        <dbReference type="RuleBase" id="RU362001"/>
    </source>
</evidence>
<sequence>MTDYGVDVDELAAVIAAMDSCGQDLADLATEVEAAQGALHAGWAGLASEAHTASQAAWRSSFADMRSKLTELRAVGDTARGNYSAAVETNLTMWREVG</sequence>
<reference evidence="2" key="1">
    <citation type="submission" date="2020-02" db="EMBL/GenBank/DDBJ databases">
        <authorList>
            <person name="Meier V. D."/>
        </authorList>
    </citation>
    <scope>NUCLEOTIDE SEQUENCE</scope>
    <source>
        <strain evidence="2">AVDCRST_MAG06</strain>
    </source>
</reference>
<protein>
    <recommendedName>
        <fullName evidence="1">ESAT-6-like protein</fullName>
    </recommendedName>
</protein>
<dbReference type="RefSeq" id="WP_295657651.1">
    <property type="nucleotide sequence ID" value="NZ_CADCUP010000081.1"/>
</dbReference>
<proteinExistence type="inferred from homology"/>
<comment type="similarity">
    <text evidence="1">Belongs to the WXG100 family.</text>
</comment>
<dbReference type="NCBIfam" id="TIGR03930">
    <property type="entry name" value="WXG100_ESAT6"/>
    <property type="match status" value="1"/>
</dbReference>
<dbReference type="AlphaFoldDB" id="A0A6J4NDD8"/>
<name>A0A6J4NDD8_9ACTN</name>
<dbReference type="Gene3D" id="1.10.287.1060">
    <property type="entry name" value="ESAT-6-like"/>
    <property type="match status" value="1"/>
</dbReference>
<evidence type="ECO:0000313" key="2">
    <source>
        <dbReference type="EMBL" id="CAA9384715.1"/>
    </source>
</evidence>
<dbReference type="Pfam" id="PF06013">
    <property type="entry name" value="WXG100"/>
    <property type="match status" value="1"/>
</dbReference>